<proteinExistence type="predicted"/>
<keyword evidence="2" id="KW-1185">Reference proteome</keyword>
<dbReference type="RefSeq" id="WP_368381384.1">
    <property type="nucleotide sequence ID" value="NZ_JBFRYA010000007.1"/>
</dbReference>
<protein>
    <submittedName>
        <fullName evidence="1">Uncharacterized protein</fullName>
    </submittedName>
</protein>
<dbReference type="Proteomes" id="UP001557485">
    <property type="component" value="Unassembled WGS sequence"/>
</dbReference>
<comment type="caution">
    <text evidence="1">The sequence shown here is derived from an EMBL/GenBank/DDBJ whole genome shotgun (WGS) entry which is preliminary data.</text>
</comment>
<sequence length="60" mass="6527">MKTTKSLPELFFEFHGLCHCSAPFEALLLQRLRATGKPANDLTIGEVRNITLKAQGAVAA</sequence>
<gene>
    <name evidence="1" type="ORF">AB4876_09340</name>
</gene>
<dbReference type="EMBL" id="JBFRYA010000007">
    <property type="protein sequence ID" value="MEX1669115.1"/>
    <property type="molecule type" value="Genomic_DNA"/>
</dbReference>
<name>A0ABV3U5V6_9GAMM</name>
<reference evidence="1 2" key="1">
    <citation type="journal article" date="2011" name="Int. J. Syst. Evol. Microbiol.">
        <title>Zhongshania antarctica gen. nov., sp. nov. and Zhongshania guokunii sp. nov., gammaproteobacteria respectively isolated from coastal attached (fast) ice and surface seawater of the Antarctic.</title>
        <authorList>
            <person name="Li H.J."/>
            <person name="Zhang X.Y."/>
            <person name="Chen C.X."/>
            <person name="Zhang Y.J."/>
            <person name="Gao Z.M."/>
            <person name="Yu Y."/>
            <person name="Chen X.L."/>
            <person name="Chen B."/>
            <person name="Zhang Y.Z."/>
        </authorList>
    </citation>
    <scope>NUCLEOTIDE SEQUENCE [LARGE SCALE GENOMIC DNA]</scope>
    <source>
        <strain evidence="1 2">ZS6-22T</strain>
    </source>
</reference>
<accession>A0ABV3U5V6</accession>
<organism evidence="1 2">
    <name type="scientific">Zhongshania guokunii</name>
    <dbReference type="NCBI Taxonomy" id="641783"/>
    <lineage>
        <taxon>Bacteria</taxon>
        <taxon>Pseudomonadati</taxon>
        <taxon>Pseudomonadota</taxon>
        <taxon>Gammaproteobacteria</taxon>
        <taxon>Cellvibrionales</taxon>
        <taxon>Spongiibacteraceae</taxon>
        <taxon>Zhongshania</taxon>
    </lineage>
</organism>
<evidence type="ECO:0000313" key="2">
    <source>
        <dbReference type="Proteomes" id="UP001557485"/>
    </source>
</evidence>
<evidence type="ECO:0000313" key="1">
    <source>
        <dbReference type="EMBL" id="MEX1669115.1"/>
    </source>
</evidence>